<dbReference type="EMBL" id="LN714475">
    <property type="protein sequence ID" value="CEL64431.1"/>
    <property type="molecule type" value="Genomic_DNA"/>
</dbReference>
<dbReference type="AlphaFoldDB" id="A0A0F7U5S2"/>
<feature type="region of interest" description="Disordered" evidence="1">
    <location>
        <begin position="444"/>
        <end position="481"/>
    </location>
</feature>
<feature type="compositionally biased region" description="Basic and acidic residues" evidence="1">
    <location>
        <begin position="384"/>
        <end position="400"/>
    </location>
</feature>
<protein>
    <submittedName>
        <fullName evidence="2">Uncharacterized protein</fullName>
    </submittedName>
</protein>
<sequence length="579" mass="63738">MTDSEAFGIARNAFYESKLEMPQPLIPVNGTGFQPEPVLPENMYPHVRCPAGWLAYGPHCLTIVSVPAWTTCPGDRSFKRHGLRSRMAVVSPGICAVTRETGVSLICPRGYEPHFSEIPAFTPKDVKNGNTDKSHEPIGRAFTCTQMDSIPFAVAAGDHCPPGYSVSKFGTCEARKQVGPSLSCPEGFVLGGEQTNPYAILSQEFAKCGAVEYYRGKVWCPEGFLPAGIDIPNLPFGSSLDAFGTVDKIAEAAEAGQLPSSPRSLKARQDMNSRKVKKAKVHKVADELRSVFPDSFVDVLLRNTLQEMQDEAEVGERDEGETRQRESGKVDGRNEVNHTEQPMDNEEKGKTQADEAEEDLDEDIWIVDDTETDTEVDSEPDDNSGFHKNESPQSRADRAWLHSQGTQSATDQPVTSKITSEGSSGSLDFLGTETMFKQTQLPGSISVANTPTNVSAERQHGTSESLSRDGEAIGLPGRDSNWELRRKRRMQEPRKVSEGAQATPDLIMQLEAKIPPGGACVHLVGVFEAHCDKIECHGAIMKKIHKIVYDWVDYRLRVDIRQVDMFIPNGKDFRRTTPG</sequence>
<feature type="compositionally biased region" description="Polar residues" evidence="1">
    <location>
        <begin position="444"/>
        <end position="456"/>
    </location>
</feature>
<reference evidence="2" key="1">
    <citation type="journal article" date="2015" name="PLoS ONE">
        <title>Comprehensive Evaluation of Toxoplasma gondii VEG and Neospora caninum LIV Genomes with Tachyzoite Stage Transcriptome and Proteome Defines Novel Transcript Features.</title>
        <authorList>
            <person name="Ramaprasad A."/>
            <person name="Mourier T."/>
            <person name="Naeem R."/>
            <person name="Malas T.B."/>
            <person name="Moussa E."/>
            <person name="Panigrahi A."/>
            <person name="Vermont S.J."/>
            <person name="Otto T.D."/>
            <person name="Wastling J."/>
            <person name="Pain A."/>
        </authorList>
    </citation>
    <scope>NUCLEOTIDE SEQUENCE</scope>
    <source>
        <strain evidence="2">Liverpool</strain>
    </source>
</reference>
<feature type="compositionally biased region" description="Polar residues" evidence="1">
    <location>
        <begin position="403"/>
        <end position="426"/>
    </location>
</feature>
<feature type="compositionally biased region" description="Basic and acidic residues" evidence="1">
    <location>
        <begin position="457"/>
        <end position="471"/>
    </location>
</feature>
<proteinExistence type="predicted"/>
<name>A0A0F7U5S2_NEOCL</name>
<organism evidence="2">
    <name type="scientific">Neospora caninum (strain Liverpool)</name>
    <dbReference type="NCBI Taxonomy" id="572307"/>
    <lineage>
        <taxon>Eukaryota</taxon>
        <taxon>Sar</taxon>
        <taxon>Alveolata</taxon>
        <taxon>Apicomplexa</taxon>
        <taxon>Conoidasida</taxon>
        <taxon>Coccidia</taxon>
        <taxon>Eucoccidiorida</taxon>
        <taxon>Eimeriorina</taxon>
        <taxon>Sarcocystidae</taxon>
        <taxon>Neospora</taxon>
    </lineage>
</organism>
<evidence type="ECO:0000256" key="1">
    <source>
        <dbReference type="SAM" id="MobiDB-lite"/>
    </source>
</evidence>
<feature type="region of interest" description="Disordered" evidence="1">
    <location>
        <begin position="310"/>
        <end position="429"/>
    </location>
</feature>
<feature type="compositionally biased region" description="Basic and acidic residues" evidence="1">
    <location>
        <begin position="314"/>
        <end position="338"/>
    </location>
</feature>
<evidence type="ECO:0000313" key="2">
    <source>
        <dbReference type="EMBL" id="CEL64431.1"/>
    </source>
</evidence>
<gene>
    <name evidence="2" type="ORF">BN1204_003280</name>
</gene>
<accession>A0A0F7U5S2</accession>
<feature type="compositionally biased region" description="Acidic residues" evidence="1">
    <location>
        <begin position="354"/>
        <end position="382"/>
    </location>
</feature>